<dbReference type="EMBL" id="QZKU01000042">
    <property type="protein sequence ID" value="RJP23833.1"/>
    <property type="molecule type" value="Genomic_DNA"/>
</dbReference>
<keyword evidence="7 12" id="KW-0408">Iron</keyword>
<comment type="catalytic activity">
    <reaction evidence="12">
        <text>a quinone + NADH + 5 H(+)(in) = a quinol + NAD(+) + 4 H(+)(out)</text>
        <dbReference type="Rhea" id="RHEA:57888"/>
        <dbReference type="ChEBI" id="CHEBI:15378"/>
        <dbReference type="ChEBI" id="CHEBI:24646"/>
        <dbReference type="ChEBI" id="CHEBI:57540"/>
        <dbReference type="ChEBI" id="CHEBI:57945"/>
        <dbReference type="ChEBI" id="CHEBI:132124"/>
    </reaction>
</comment>
<evidence type="ECO:0000256" key="7">
    <source>
        <dbReference type="ARBA" id="ARBA00023004"/>
    </source>
</evidence>
<dbReference type="NCBIfam" id="TIGR01971">
    <property type="entry name" value="NuoI"/>
    <property type="match status" value="1"/>
</dbReference>
<keyword evidence="1 12" id="KW-1003">Cell membrane</keyword>
<feature type="binding site" evidence="12">
    <location>
        <position position="74"/>
    </location>
    <ligand>
        <name>[4Fe-4S] cluster</name>
        <dbReference type="ChEBI" id="CHEBI:49883"/>
        <label>1</label>
    </ligand>
</feature>
<feature type="binding site" evidence="12">
    <location>
        <position position="80"/>
    </location>
    <ligand>
        <name>[4Fe-4S] cluster</name>
        <dbReference type="ChEBI" id="CHEBI:49883"/>
        <label>1</label>
    </ligand>
</feature>
<dbReference type="PANTHER" id="PTHR10849:SF24">
    <property type="entry name" value="NADH-QUINONE OXIDOREDUCTASE SUBUNIT I 2"/>
    <property type="match status" value="1"/>
</dbReference>
<comment type="similarity">
    <text evidence="12 13">Belongs to the complex I 23 kDa subunit family.</text>
</comment>
<evidence type="ECO:0000256" key="9">
    <source>
        <dbReference type="ARBA" id="ARBA00023027"/>
    </source>
</evidence>
<dbReference type="InterPro" id="IPR010226">
    <property type="entry name" value="NADH_quinone_OxRdtase_chainI"/>
</dbReference>
<evidence type="ECO:0000256" key="13">
    <source>
        <dbReference type="RuleBase" id="RU004412"/>
    </source>
</evidence>
<evidence type="ECO:0000313" key="16">
    <source>
        <dbReference type="Proteomes" id="UP000265882"/>
    </source>
</evidence>
<accession>A0A3A4NTG5</accession>
<gene>
    <name evidence="12" type="primary">nuoI</name>
    <name evidence="15" type="ORF">C4520_05150</name>
</gene>
<keyword evidence="11 12" id="KW-0472">Membrane</keyword>
<dbReference type="InterPro" id="IPR017900">
    <property type="entry name" value="4Fe4S_Fe_S_CS"/>
</dbReference>
<reference evidence="15 16" key="1">
    <citation type="journal article" date="2017" name="ISME J.">
        <title>Energy and carbon metabolisms in a deep terrestrial subsurface fluid microbial community.</title>
        <authorList>
            <person name="Momper L."/>
            <person name="Jungbluth S.P."/>
            <person name="Lee M.D."/>
            <person name="Amend J.P."/>
        </authorList>
    </citation>
    <scope>NUCLEOTIDE SEQUENCE [LARGE SCALE GENOMIC DNA]</scope>
    <source>
        <strain evidence="15">SURF_5</strain>
    </source>
</reference>
<feature type="domain" description="4Fe-4S ferredoxin-type" evidence="14">
    <location>
        <begin position="106"/>
        <end position="135"/>
    </location>
</feature>
<keyword evidence="6 12" id="KW-1278">Translocase</keyword>
<evidence type="ECO:0000256" key="10">
    <source>
        <dbReference type="ARBA" id="ARBA00023075"/>
    </source>
</evidence>
<dbReference type="GO" id="GO:0051539">
    <property type="term" value="F:4 iron, 4 sulfur cluster binding"/>
    <property type="evidence" value="ECO:0007669"/>
    <property type="project" value="UniProtKB-KW"/>
</dbReference>
<dbReference type="GO" id="GO:0005886">
    <property type="term" value="C:plasma membrane"/>
    <property type="evidence" value="ECO:0007669"/>
    <property type="project" value="UniProtKB-SubCell"/>
</dbReference>
<feature type="binding site" evidence="12">
    <location>
        <position position="125"/>
    </location>
    <ligand>
        <name>[4Fe-4S] cluster</name>
        <dbReference type="ChEBI" id="CHEBI:49883"/>
        <label>1</label>
    </ligand>
</feature>
<feature type="binding site" evidence="12">
    <location>
        <position position="84"/>
    </location>
    <ligand>
        <name>[4Fe-4S] cluster</name>
        <dbReference type="ChEBI" id="CHEBI:49883"/>
        <label>2</label>
    </ligand>
</feature>
<evidence type="ECO:0000256" key="11">
    <source>
        <dbReference type="ARBA" id="ARBA00023136"/>
    </source>
</evidence>
<sequence length="160" mass="18358">MASSIKTKLNFLERLYFPEIFRGVYITSRHFFKNLSNPFKNPVTIEYPDKNRPISPRWRGRHRLMQRQDGSSRCVACMCCATVCPARCITIEPGEHPDPGVMKQPISFDIDYTRCVFCGFCVEACPVDAIRMDSGVISLVEYSRSSLQLNKEKLLELGNR</sequence>
<proteinExistence type="inferred from homology"/>
<feature type="binding site" evidence="12">
    <location>
        <position position="77"/>
    </location>
    <ligand>
        <name>[4Fe-4S] cluster</name>
        <dbReference type="ChEBI" id="CHEBI:49883"/>
        <label>1</label>
    </ligand>
</feature>
<dbReference type="Gene3D" id="3.30.70.3270">
    <property type="match status" value="1"/>
</dbReference>
<feature type="binding site" evidence="12">
    <location>
        <position position="115"/>
    </location>
    <ligand>
        <name>[4Fe-4S] cluster</name>
        <dbReference type="ChEBI" id="CHEBI:49883"/>
        <label>2</label>
    </ligand>
</feature>
<dbReference type="PANTHER" id="PTHR10849">
    <property type="entry name" value="NADH DEHYDROGENASE UBIQUINONE IRON-SULFUR PROTEIN 8, MITOCHONDRIAL"/>
    <property type="match status" value="1"/>
</dbReference>
<dbReference type="SUPFAM" id="SSF54862">
    <property type="entry name" value="4Fe-4S ferredoxins"/>
    <property type="match status" value="1"/>
</dbReference>
<dbReference type="PROSITE" id="PS00198">
    <property type="entry name" value="4FE4S_FER_1"/>
    <property type="match status" value="1"/>
</dbReference>
<dbReference type="EC" id="7.1.1.-" evidence="12"/>
<evidence type="ECO:0000256" key="2">
    <source>
        <dbReference type="ARBA" id="ARBA00022485"/>
    </source>
</evidence>
<dbReference type="GO" id="GO:0048038">
    <property type="term" value="F:quinone binding"/>
    <property type="evidence" value="ECO:0007669"/>
    <property type="project" value="UniProtKB-KW"/>
</dbReference>
<dbReference type="HAMAP" id="MF_01351">
    <property type="entry name" value="NDH1_NuoI"/>
    <property type="match status" value="1"/>
</dbReference>
<dbReference type="GO" id="GO:0050136">
    <property type="term" value="F:NADH dehydrogenase (quinone) (non-electrogenic) activity"/>
    <property type="evidence" value="ECO:0007669"/>
    <property type="project" value="UniProtKB-UniRule"/>
</dbReference>
<protein>
    <recommendedName>
        <fullName evidence="12">NADH-quinone oxidoreductase subunit I</fullName>
        <ecNumber evidence="12">7.1.1.-</ecNumber>
    </recommendedName>
    <alternativeName>
        <fullName evidence="12">NADH dehydrogenase I subunit I</fullName>
    </alternativeName>
    <alternativeName>
        <fullName evidence="12">NDH-1 subunit I</fullName>
    </alternativeName>
</protein>
<organism evidence="15 16">
    <name type="scientific">Abyssobacteria bacterium (strain SURF_5)</name>
    <dbReference type="NCBI Taxonomy" id="2093360"/>
    <lineage>
        <taxon>Bacteria</taxon>
        <taxon>Pseudomonadati</taxon>
        <taxon>Candidatus Hydrogenedentota</taxon>
        <taxon>Candidatus Abyssobacteria</taxon>
    </lineage>
</organism>
<keyword evidence="3 12" id="KW-0874">Quinone</keyword>
<keyword evidence="9 12" id="KW-0520">NAD</keyword>
<dbReference type="GO" id="GO:0005506">
    <property type="term" value="F:iron ion binding"/>
    <property type="evidence" value="ECO:0007669"/>
    <property type="project" value="UniProtKB-UniRule"/>
</dbReference>
<name>A0A3A4NTG5_ABYX5</name>
<evidence type="ECO:0000259" key="14">
    <source>
        <dbReference type="PROSITE" id="PS51379"/>
    </source>
</evidence>
<feature type="binding site" evidence="12">
    <location>
        <position position="121"/>
    </location>
    <ligand>
        <name>[4Fe-4S] cluster</name>
        <dbReference type="ChEBI" id="CHEBI:49883"/>
        <label>2</label>
    </ligand>
</feature>
<comment type="cofactor">
    <cofactor evidence="12 13">
        <name>[4Fe-4S] cluster</name>
        <dbReference type="ChEBI" id="CHEBI:49883"/>
    </cofactor>
    <text evidence="12 13">Binds 2 [4Fe-4S] clusters per subunit.</text>
</comment>
<keyword evidence="4 12" id="KW-0479">Metal-binding</keyword>
<comment type="subunit">
    <text evidence="12">NDH-1 is composed of 14 different subunits. Subunits NuoA, H, J, K, L, M, N constitute the membrane sector of the complex.</text>
</comment>
<comment type="caution">
    <text evidence="15">The sequence shown here is derived from an EMBL/GenBank/DDBJ whole genome shotgun (WGS) entry which is preliminary data.</text>
</comment>
<comment type="subcellular location">
    <subcellularLocation>
        <location evidence="12">Cell membrane</location>
        <topology evidence="12">Peripheral membrane protein</topology>
    </subcellularLocation>
</comment>
<comment type="function">
    <text evidence="12">NDH-1 shuttles electrons from NADH, via FMN and iron-sulfur (Fe-S) centers, to quinones in the respiratory chain. The immediate electron acceptor for the enzyme in this species is believed to be ubiquinone. Couples the redox reaction to proton translocation (for every two electrons transferred, four hydrogen ions are translocated across the cytoplasmic membrane), and thus conserves the redox energy in a proton gradient.</text>
</comment>
<evidence type="ECO:0000256" key="12">
    <source>
        <dbReference type="HAMAP-Rule" id="MF_01351"/>
    </source>
</evidence>
<dbReference type="Pfam" id="PF00037">
    <property type="entry name" value="Fer4"/>
    <property type="match status" value="1"/>
</dbReference>
<evidence type="ECO:0000256" key="6">
    <source>
        <dbReference type="ARBA" id="ARBA00022967"/>
    </source>
</evidence>
<evidence type="ECO:0000256" key="8">
    <source>
        <dbReference type="ARBA" id="ARBA00023014"/>
    </source>
</evidence>
<evidence type="ECO:0000256" key="1">
    <source>
        <dbReference type="ARBA" id="ARBA00022475"/>
    </source>
</evidence>
<keyword evidence="10 12" id="KW-0830">Ubiquinone</keyword>
<dbReference type="AlphaFoldDB" id="A0A3A4NTG5"/>
<dbReference type="PROSITE" id="PS51379">
    <property type="entry name" value="4FE4S_FER_2"/>
    <property type="match status" value="2"/>
</dbReference>
<evidence type="ECO:0000313" key="15">
    <source>
        <dbReference type="EMBL" id="RJP23833.1"/>
    </source>
</evidence>
<keyword evidence="8 12" id="KW-0411">Iron-sulfur</keyword>
<keyword evidence="2 12" id="KW-0004">4Fe-4S</keyword>
<dbReference type="Proteomes" id="UP000265882">
    <property type="component" value="Unassembled WGS sequence"/>
</dbReference>
<feature type="binding site" evidence="12">
    <location>
        <position position="118"/>
    </location>
    <ligand>
        <name>[4Fe-4S] cluster</name>
        <dbReference type="ChEBI" id="CHEBI:49883"/>
        <label>2</label>
    </ligand>
</feature>
<dbReference type="InterPro" id="IPR017896">
    <property type="entry name" value="4Fe4S_Fe-S-bd"/>
</dbReference>
<evidence type="ECO:0000256" key="4">
    <source>
        <dbReference type="ARBA" id="ARBA00022723"/>
    </source>
</evidence>
<evidence type="ECO:0000256" key="3">
    <source>
        <dbReference type="ARBA" id="ARBA00022719"/>
    </source>
</evidence>
<feature type="domain" description="4Fe-4S ferredoxin-type" evidence="14">
    <location>
        <begin position="64"/>
        <end position="94"/>
    </location>
</feature>
<keyword evidence="5" id="KW-0677">Repeat</keyword>
<evidence type="ECO:0000256" key="5">
    <source>
        <dbReference type="ARBA" id="ARBA00022737"/>
    </source>
</evidence>